<gene>
    <name evidence="2" type="ORF">BDQ94DRAFT_126619</name>
</gene>
<dbReference type="AlphaFoldDB" id="A0A3F3Q9T9"/>
<evidence type="ECO:0000313" key="2">
    <source>
        <dbReference type="EMBL" id="RDH35974.1"/>
    </source>
</evidence>
<reference evidence="2 3" key="1">
    <citation type="submission" date="2018-07" db="EMBL/GenBank/DDBJ databases">
        <title>The genomes of Aspergillus section Nigri reveals drivers in fungal speciation.</title>
        <authorList>
            <consortium name="DOE Joint Genome Institute"/>
            <person name="Vesth T.C."/>
            <person name="Nybo J."/>
            <person name="Theobald S."/>
            <person name="Brandl J."/>
            <person name="Frisvad J.C."/>
            <person name="Nielsen K.F."/>
            <person name="Lyhne E.K."/>
            <person name="Kogle M.E."/>
            <person name="Kuo A."/>
            <person name="Riley R."/>
            <person name="Clum A."/>
            <person name="Nolan M."/>
            <person name="Lipzen A."/>
            <person name="Salamov A."/>
            <person name="Henrissat B."/>
            <person name="Wiebenga A."/>
            <person name="De vries R.P."/>
            <person name="Grigoriev I.V."/>
            <person name="Mortensen U.H."/>
            <person name="Andersen M.R."/>
            <person name="Baker S.E."/>
        </authorList>
    </citation>
    <scope>NUCLEOTIDE SEQUENCE [LARGE SCALE GENOMIC DNA]</scope>
    <source>
        <strain evidence="2 3">CBS 139.54b</strain>
    </source>
</reference>
<dbReference type="EMBL" id="KZ852039">
    <property type="protein sequence ID" value="RDH35974.1"/>
    <property type="molecule type" value="Genomic_DNA"/>
</dbReference>
<keyword evidence="3" id="KW-1185">Reference proteome</keyword>
<evidence type="ECO:0000256" key="1">
    <source>
        <dbReference type="SAM" id="MobiDB-lite"/>
    </source>
</evidence>
<feature type="region of interest" description="Disordered" evidence="1">
    <location>
        <begin position="58"/>
        <end position="83"/>
    </location>
</feature>
<name>A0A3F3Q9T9_9EURO</name>
<protein>
    <submittedName>
        <fullName evidence="2">Uncharacterized protein</fullName>
    </submittedName>
</protein>
<dbReference type="GeneID" id="38132234"/>
<accession>A0A3F3Q9T9</accession>
<dbReference type="RefSeq" id="XP_026628996.1">
    <property type="nucleotide sequence ID" value="XM_026763878.1"/>
</dbReference>
<evidence type="ECO:0000313" key="3">
    <source>
        <dbReference type="Proteomes" id="UP000253729"/>
    </source>
</evidence>
<proteinExistence type="predicted"/>
<organism evidence="2 3">
    <name type="scientific">Aspergillus welwitschiae</name>
    <dbReference type="NCBI Taxonomy" id="1341132"/>
    <lineage>
        <taxon>Eukaryota</taxon>
        <taxon>Fungi</taxon>
        <taxon>Dikarya</taxon>
        <taxon>Ascomycota</taxon>
        <taxon>Pezizomycotina</taxon>
        <taxon>Eurotiomycetes</taxon>
        <taxon>Eurotiomycetidae</taxon>
        <taxon>Eurotiales</taxon>
        <taxon>Aspergillaceae</taxon>
        <taxon>Aspergillus</taxon>
        <taxon>Aspergillus subgen. Circumdati</taxon>
    </lineage>
</organism>
<sequence>MASISAGALLERTIYSACSLGFMPVAIRLRLFDIVAKASRDGPLSSIAILAAYRKEIKPGDPKTSNPDSHPGHTARHGGSGLC</sequence>
<dbReference type="Proteomes" id="UP000253729">
    <property type="component" value="Unassembled WGS sequence"/>
</dbReference>